<gene>
    <name evidence="1" type="primary">Necator_chrI.g3831</name>
    <name evidence="1" type="ORF">RB195_007702</name>
</gene>
<dbReference type="EMBL" id="JAVFWL010000001">
    <property type="protein sequence ID" value="KAK6731386.1"/>
    <property type="molecule type" value="Genomic_DNA"/>
</dbReference>
<proteinExistence type="predicted"/>
<comment type="caution">
    <text evidence="1">The sequence shown here is derived from an EMBL/GenBank/DDBJ whole genome shotgun (WGS) entry which is preliminary data.</text>
</comment>
<keyword evidence="2" id="KW-1185">Reference proteome</keyword>
<sequence length="83" mass="10103">MKRSEQYEDTGWHIGESDDFYNKIVIETTFILKGSYSIQRKNSFLFFRCLLPRFHIDFIRIRNELRVSILYGISLYCWCYMVS</sequence>
<evidence type="ECO:0000313" key="1">
    <source>
        <dbReference type="EMBL" id="KAK6731386.1"/>
    </source>
</evidence>
<name>A0ABR1C024_NECAM</name>
<reference evidence="1 2" key="1">
    <citation type="submission" date="2023-08" db="EMBL/GenBank/DDBJ databases">
        <title>A Necator americanus chromosomal reference genome.</title>
        <authorList>
            <person name="Ilik V."/>
            <person name="Petrzelkova K.J."/>
            <person name="Pardy F."/>
            <person name="Fuh T."/>
            <person name="Niatou-Singa F.S."/>
            <person name="Gouil Q."/>
            <person name="Baker L."/>
            <person name="Ritchie M.E."/>
            <person name="Jex A.R."/>
            <person name="Gazzola D."/>
            <person name="Li H."/>
            <person name="Toshio Fujiwara R."/>
            <person name="Zhan B."/>
            <person name="Aroian R.V."/>
            <person name="Pafco B."/>
            <person name="Schwarz E.M."/>
        </authorList>
    </citation>
    <scope>NUCLEOTIDE SEQUENCE [LARGE SCALE GENOMIC DNA]</scope>
    <source>
        <strain evidence="1 2">Aroian</strain>
        <tissue evidence="1">Whole animal</tissue>
    </source>
</reference>
<dbReference type="Proteomes" id="UP001303046">
    <property type="component" value="Unassembled WGS sequence"/>
</dbReference>
<evidence type="ECO:0000313" key="2">
    <source>
        <dbReference type="Proteomes" id="UP001303046"/>
    </source>
</evidence>
<accession>A0ABR1C024</accession>
<protein>
    <submittedName>
        <fullName evidence="1">Uncharacterized protein</fullName>
    </submittedName>
</protein>
<organism evidence="1 2">
    <name type="scientific">Necator americanus</name>
    <name type="common">Human hookworm</name>
    <dbReference type="NCBI Taxonomy" id="51031"/>
    <lineage>
        <taxon>Eukaryota</taxon>
        <taxon>Metazoa</taxon>
        <taxon>Ecdysozoa</taxon>
        <taxon>Nematoda</taxon>
        <taxon>Chromadorea</taxon>
        <taxon>Rhabditida</taxon>
        <taxon>Rhabditina</taxon>
        <taxon>Rhabditomorpha</taxon>
        <taxon>Strongyloidea</taxon>
        <taxon>Ancylostomatidae</taxon>
        <taxon>Bunostominae</taxon>
        <taxon>Necator</taxon>
    </lineage>
</organism>